<dbReference type="OrthoDB" id="246342at2"/>
<sequence length="406" mass="46981" precursor="true">MRNSFMPTLGWAARVCLTILILCCSIRVDAQENRDPSTLGFLKGYTWGWDGYRGAYASKHAKNSMKKMADMGCDWVCISFATTMRSYDDPEFNWSKKNPYMVSDEEIRTAIAMARELGLKVILKPVVNSRDSIWRAWIRFYRPVTEEEKSEGIHGEYDPWGDEPGMREGMVRDEKQWDVWWKNFAGFLEHYAKIAEDEQVELFCLGCEMNSTEEDVERWNKVIEDIREIYSGFLTYNANHGRESELAWWSAVDVISTSAYYPVPPPTDESLEEAIKQTTSKADIVATLNIVKRELAEISSKFQKPILFIETGVTSVRGAARYPWSHPDANMESPVDMEEQSNYYQGMLEVFWDEPWFMGFTWWDWPARLYSESDAADSRGFCIYGKSAEKVLRDWYAKPASARTTP</sequence>
<feature type="chain" id="PRO_5023080915" description="Glycosyl hydrolase family 53" evidence="1">
    <location>
        <begin position="31"/>
        <end position="406"/>
    </location>
</feature>
<organism evidence="2 3">
    <name type="scientific">Bythopirellula goksoeyrii</name>
    <dbReference type="NCBI Taxonomy" id="1400387"/>
    <lineage>
        <taxon>Bacteria</taxon>
        <taxon>Pseudomonadati</taxon>
        <taxon>Planctomycetota</taxon>
        <taxon>Planctomycetia</taxon>
        <taxon>Pirellulales</taxon>
        <taxon>Lacipirellulaceae</taxon>
        <taxon>Bythopirellula</taxon>
    </lineage>
</organism>
<reference evidence="2 3" key="1">
    <citation type="submission" date="2019-08" db="EMBL/GenBank/DDBJ databases">
        <title>Deep-cultivation of Planctomycetes and their phenomic and genomic characterization uncovers novel biology.</title>
        <authorList>
            <person name="Wiegand S."/>
            <person name="Jogler M."/>
            <person name="Boedeker C."/>
            <person name="Pinto D."/>
            <person name="Vollmers J."/>
            <person name="Rivas-Marin E."/>
            <person name="Kohn T."/>
            <person name="Peeters S.H."/>
            <person name="Heuer A."/>
            <person name="Rast P."/>
            <person name="Oberbeckmann S."/>
            <person name="Bunk B."/>
            <person name="Jeske O."/>
            <person name="Meyerdierks A."/>
            <person name="Storesund J.E."/>
            <person name="Kallscheuer N."/>
            <person name="Luecker S."/>
            <person name="Lage O.M."/>
            <person name="Pohl T."/>
            <person name="Merkel B.J."/>
            <person name="Hornburger P."/>
            <person name="Mueller R.-W."/>
            <person name="Bruemmer F."/>
            <person name="Labrenz M."/>
            <person name="Spormann A.M."/>
            <person name="Op den Camp H."/>
            <person name="Overmann J."/>
            <person name="Amann R."/>
            <person name="Jetten M.S.M."/>
            <person name="Mascher T."/>
            <person name="Medema M.H."/>
            <person name="Devos D.P."/>
            <person name="Kaster A.-K."/>
            <person name="Ovreas L."/>
            <person name="Rohde M."/>
            <person name="Galperin M.Y."/>
            <person name="Jogler C."/>
        </authorList>
    </citation>
    <scope>NUCLEOTIDE SEQUENCE [LARGE SCALE GENOMIC DNA]</scope>
    <source>
        <strain evidence="2 3">Pr1d</strain>
    </source>
</reference>
<dbReference type="RefSeq" id="WP_148072691.1">
    <property type="nucleotide sequence ID" value="NZ_CP042913.1"/>
</dbReference>
<dbReference type="InterPro" id="IPR055151">
    <property type="entry name" value="GH113"/>
</dbReference>
<dbReference type="Proteomes" id="UP000323917">
    <property type="component" value="Chromosome"/>
</dbReference>
<evidence type="ECO:0000313" key="2">
    <source>
        <dbReference type="EMBL" id="QEG33993.1"/>
    </source>
</evidence>
<proteinExistence type="predicted"/>
<dbReference type="KEGG" id="bgok:Pr1d_12640"/>
<feature type="signal peptide" evidence="1">
    <location>
        <begin position="1"/>
        <end position="30"/>
    </location>
</feature>
<dbReference type="CDD" id="cd19608">
    <property type="entry name" value="GH113_mannanase-like"/>
    <property type="match status" value="1"/>
</dbReference>
<evidence type="ECO:0000313" key="3">
    <source>
        <dbReference type="Proteomes" id="UP000323917"/>
    </source>
</evidence>
<dbReference type="EMBL" id="CP042913">
    <property type="protein sequence ID" value="QEG33993.1"/>
    <property type="molecule type" value="Genomic_DNA"/>
</dbReference>
<accession>A0A5B9QIM7</accession>
<dbReference type="AlphaFoldDB" id="A0A5B9QIM7"/>
<evidence type="ECO:0000256" key="1">
    <source>
        <dbReference type="SAM" id="SignalP"/>
    </source>
</evidence>
<name>A0A5B9QIM7_9BACT</name>
<protein>
    <recommendedName>
        <fullName evidence="4">Glycosyl hydrolase family 53</fullName>
    </recommendedName>
</protein>
<dbReference type="Gene3D" id="3.20.20.80">
    <property type="entry name" value="Glycosidases"/>
    <property type="match status" value="1"/>
</dbReference>
<gene>
    <name evidence="2" type="ORF">Pr1d_12640</name>
</gene>
<keyword evidence="3" id="KW-1185">Reference proteome</keyword>
<dbReference type="SUPFAM" id="SSF51445">
    <property type="entry name" value="(Trans)glycosidases"/>
    <property type="match status" value="1"/>
</dbReference>
<evidence type="ECO:0008006" key="4">
    <source>
        <dbReference type="Google" id="ProtNLM"/>
    </source>
</evidence>
<dbReference type="Pfam" id="PF22612">
    <property type="entry name" value="GH113"/>
    <property type="match status" value="2"/>
</dbReference>
<dbReference type="InterPro" id="IPR017853">
    <property type="entry name" value="GH"/>
</dbReference>
<keyword evidence="1" id="KW-0732">Signal</keyword>